<evidence type="ECO:0000313" key="2">
    <source>
        <dbReference type="Proteomes" id="UP000789570"/>
    </source>
</evidence>
<feature type="non-terminal residue" evidence="1">
    <location>
        <position position="130"/>
    </location>
</feature>
<sequence length="130" mass="14997">KVIATVALTSQSNTENSHQAISDKQISTDLTNIVDQDRLPKKKQKQTHCETKLEEKEILELLVTCSEYSTSDQINQVREALGNEWNKNQINQYISCHSSRRAMKDQSGITNQFVLVEYRFHHIEKHVLTV</sequence>
<keyword evidence="2" id="KW-1185">Reference proteome</keyword>
<accession>A0A9N9CJ59</accession>
<dbReference type="OrthoDB" id="2414835at2759"/>
<evidence type="ECO:0000313" key="1">
    <source>
        <dbReference type="EMBL" id="CAG8603454.1"/>
    </source>
</evidence>
<dbReference type="Proteomes" id="UP000789570">
    <property type="component" value="Unassembled WGS sequence"/>
</dbReference>
<name>A0A9N9CJ59_9GLOM</name>
<protein>
    <submittedName>
        <fullName evidence="1">8927_t:CDS:1</fullName>
    </submittedName>
</protein>
<gene>
    <name evidence="1" type="ORF">FCALED_LOCUS8703</name>
</gene>
<dbReference type="EMBL" id="CAJVPQ010002630">
    <property type="protein sequence ID" value="CAG8603454.1"/>
    <property type="molecule type" value="Genomic_DNA"/>
</dbReference>
<reference evidence="1" key="1">
    <citation type="submission" date="2021-06" db="EMBL/GenBank/DDBJ databases">
        <authorList>
            <person name="Kallberg Y."/>
            <person name="Tangrot J."/>
            <person name="Rosling A."/>
        </authorList>
    </citation>
    <scope>NUCLEOTIDE SEQUENCE</scope>
    <source>
        <strain evidence="1">UK204</strain>
    </source>
</reference>
<dbReference type="AlphaFoldDB" id="A0A9N9CJ59"/>
<proteinExistence type="predicted"/>
<comment type="caution">
    <text evidence="1">The sequence shown here is derived from an EMBL/GenBank/DDBJ whole genome shotgun (WGS) entry which is preliminary data.</text>
</comment>
<organism evidence="1 2">
    <name type="scientific">Funneliformis caledonium</name>
    <dbReference type="NCBI Taxonomy" id="1117310"/>
    <lineage>
        <taxon>Eukaryota</taxon>
        <taxon>Fungi</taxon>
        <taxon>Fungi incertae sedis</taxon>
        <taxon>Mucoromycota</taxon>
        <taxon>Glomeromycotina</taxon>
        <taxon>Glomeromycetes</taxon>
        <taxon>Glomerales</taxon>
        <taxon>Glomeraceae</taxon>
        <taxon>Funneliformis</taxon>
    </lineage>
</organism>